<dbReference type="Pfam" id="PF10137">
    <property type="entry name" value="CAP12-PCTIR_TIR"/>
    <property type="match status" value="1"/>
</dbReference>
<feature type="domain" description="CD-NTase-associated protein 12/Pycsar effector protein TIR" evidence="1">
    <location>
        <begin position="5"/>
        <end position="105"/>
    </location>
</feature>
<protein>
    <recommendedName>
        <fullName evidence="1">CD-NTase-associated protein 12/Pycsar effector protein TIR domain-containing protein</fullName>
    </recommendedName>
</protein>
<accession>A0A317T963</accession>
<keyword evidence="3" id="KW-1185">Reference proteome</keyword>
<evidence type="ECO:0000313" key="3">
    <source>
        <dbReference type="Proteomes" id="UP000246278"/>
    </source>
</evidence>
<organism evidence="2 3">
    <name type="scientific">Prosthecochloris marina</name>
    <dbReference type="NCBI Taxonomy" id="2017681"/>
    <lineage>
        <taxon>Bacteria</taxon>
        <taxon>Pseudomonadati</taxon>
        <taxon>Chlorobiota</taxon>
        <taxon>Chlorobiia</taxon>
        <taxon>Chlorobiales</taxon>
        <taxon>Chlorobiaceae</taxon>
        <taxon>Prosthecochloris</taxon>
    </lineage>
</organism>
<sequence length="127" mass="14261">MEIVEQVETMLGVAEIPYELAVTEETSAIPVPEKVFNSMRKCNAAVIIVSVDEEPTEDKMPSINQNVLIEIGAAFVLYNKKVILLWDKRIPVPSNLQGLYRSEFEGDELSWKAGMKLMTALKDFQNA</sequence>
<dbReference type="InterPro" id="IPR019302">
    <property type="entry name" value="CAP12/PCTIR_TIR_dom"/>
</dbReference>
<evidence type="ECO:0000313" key="2">
    <source>
        <dbReference type="EMBL" id="PWW81961.1"/>
    </source>
</evidence>
<dbReference type="AlphaFoldDB" id="A0A317T963"/>
<dbReference type="EMBL" id="PDNZ01000004">
    <property type="protein sequence ID" value="PWW81961.1"/>
    <property type="molecule type" value="Genomic_DNA"/>
</dbReference>
<reference evidence="3" key="1">
    <citation type="submission" date="2017-10" db="EMBL/GenBank/DDBJ databases">
        <authorList>
            <person name="Gaisin V.A."/>
            <person name="Rysina M.S."/>
            <person name="Grouzdev D.S."/>
        </authorList>
    </citation>
    <scope>NUCLEOTIDE SEQUENCE [LARGE SCALE GENOMIC DNA]</scope>
    <source>
        <strain evidence="3">V1</strain>
    </source>
</reference>
<evidence type="ECO:0000259" key="1">
    <source>
        <dbReference type="Pfam" id="PF10137"/>
    </source>
</evidence>
<name>A0A317T963_9CHLB</name>
<comment type="caution">
    <text evidence="2">The sequence shown here is derived from an EMBL/GenBank/DDBJ whole genome shotgun (WGS) entry which is preliminary data.</text>
</comment>
<dbReference type="GO" id="GO:0050135">
    <property type="term" value="F:NADP+ nucleosidase activity"/>
    <property type="evidence" value="ECO:0007669"/>
    <property type="project" value="InterPro"/>
</dbReference>
<proteinExistence type="predicted"/>
<gene>
    <name evidence="2" type="ORF">CR164_06260</name>
</gene>
<dbReference type="Proteomes" id="UP000246278">
    <property type="component" value="Unassembled WGS sequence"/>
</dbReference>
<dbReference type="OrthoDB" id="874548at2"/>